<evidence type="ECO:0008006" key="4">
    <source>
        <dbReference type="Google" id="ProtNLM"/>
    </source>
</evidence>
<keyword evidence="3" id="KW-1185">Reference proteome</keyword>
<accession>A0A7I9ZUK6</accession>
<dbReference type="Proteomes" id="UP000465304">
    <property type="component" value="Unassembled WGS sequence"/>
</dbReference>
<feature type="signal peptide" evidence="1">
    <location>
        <begin position="1"/>
        <end position="27"/>
    </location>
</feature>
<evidence type="ECO:0000313" key="3">
    <source>
        <dbReference type="Proteomes" id="UP000465304"/>
    </source>
</evidence>
<organism evidence="2 3">
    <name type="scientific">Mycolicibacterium hippocampi</name>
    <dbReference type="NCBI Taxonomy" id="659824"/>
    <lineage>
        <taxon>Bacteria</taxon>
        <taxon>Bacillati</taxon>
        <taxon>Actinomycetota</taxon>
        <taxon>Actinomycetes</taxon>
        <taxon>Mycobacteriales</taxon>
        <taxon>Mycobacteriaceae</taxon>
        <taxon>Mycolicibacterium</taxon>
    </lineage>
</organism>
<proteinExistence type="predicted"/>
<evidence type="ECO:0000313" key="2">
    <source>
        <dbReference type="EMBL" id="GFH04752.1"/>
    </source>
</evidence>
<feature type="chain" id="PRO_5029578363" description="Secreted protein" evidence="1">
    <location>
        <begin position="28"/>
        <end position="135"/>
    </location>
</feature>
<dbReference type="RefSeq" id="WP_163893965.1">
    <property type="nucleotide sequence ID" value="NZ_BLLB01000002.1"/>
</dbReference>
<dbReference type="EMBL" id="BLLB01000002">
    <property type="protein sequence ID" value="GFH04752.1"/>
    <property type="molecule type" value="Genomic_DNA"/>
</dbReference>
<gene>
    <name evidence="2" type="ORF">MHIP_52350</name>
</gene>
<dbReference type="PROSITE" id="PS51257">
    <property type="entry name" value="PROKAR_LIPOPROTEIN"/>
    <property type="match status" value="1"/>
</dbReference>
<comment type="caution">
    <text evidence="2">The sequence shown here is derived from an EMBL/GenBank/DDBJ whole genome shotgun (WGS) entry which is preliminary data.</text>
</comment>
<name>A0A7I9ZUK6_9MYCO</name>
<evidence type="ECO:0000256" key="1">
    <source>
        <dbReference type="SAM" id="SignalP"/>
    </source>
</evidence>
<keyword evidence="1" id="KW-0732">Signal</keyword>
<protein>
    <recommendedName>
        <fullName evidence="4">Secreted protein</fullName>
    </recommendedName>
</protein>
<sequence>MTRPTLALSVAVTAAFACVSGATPALAGPPPPCSFTLTPPQVVQVAGVSTVTATLAPDQCGPPATPATSVACLEMPGGDAVKRCYPSDGTGRAQVFFEPYVAGATYIATGRGCGAWIGQPPAPDCQLLGPYTAAL</sequence>
<dbReference type="AlphaFoldDB" id="A0A7I9ZUK6"/>
<reference evidence="2 3" key="1">
    <citation type="journal article" date="2019" name="Emerg. Microbes Infect.">
        <title>Comprehensive subspecies identification of 175 nontuberculous mycobacteria species based on 7547 genomic profiles.</title>
        <authorList>
            <person name="Matsumoto Y."/>
            <person name="Kinjo T."/>
            <person name="Motooka D."/>
            <person name="Nabeya D."/>
            <person name="Jung N."/>
            <person name="Uechi K."/>
            <person name="Horii T."/>
            <person name="Iida T."/>
            <person name="Fujita J."/>
            <person name="Nakamura S."/>
        </authorList>
    </citation>
    <scope>NUCLEOTIDE SEQUENCE [LARGE SCALE GENOMIC DNA]</scope>
    <source>
        <strain evidence="2 3">JCM 30996</strain>
    </source>
</reference>